<dbReference type="InterPro" id="IPR050053">
    <property type="entry name" value="ATPase_alpha/beta_chains"/>
</dbReference>
<dbReference type="EMBL" id="JBGMEK010000011">
    <property type="protein sequence ID" value="MFA0810745.1"/>
    <property type="molecule type" value="Genomic_DNA"/>
</dbReference>
<dbReference type="InterPro" id="IPR000194">
    <property type="entry name" value="ATPase_F1/V1/A1_a/bsu_nucl-bd"/>
</dbReference>
<dbReference type="PANTHER" id="PTHR15184">
    <property type="entry name" value="ATP SYNTHASE"/>
    <property type="match status" value="1"/>
</dbReference>
<comment type="catalytic activity">
    <reaction evidence="10">
        <text>ATP + H2O + cellular proteinSide 1 = ADP + phosphate + cellular proteinSide 2.</text>
        <dbReference type="EC" id="7.4.2.8"/>
    </reaction>
</comment>
<evidence type="ECO:0000256" key="10">
    <source>
        <dbReference type="ARBA" id="ARBA00034006"/>
    </source>
</evidence>
<accession>A0ABV4NZ25</accession>
<dbReference type="PANTHER" id="PTHR15184:SF9">
    <property type="entry name" value="SPI-1 TYPE 3 SECRETION SYSTEM ATPASE"/>
    <property type="match status" value="1"/>
</dbReference>
<dbReference type="InterPro" id="IPR004100">
    <property type="entry name" value="ATPase_F1/V1/A1_a/bsu_N"/>
</dbReference>
<dbReference type="Pfam" id="PF02874">
    <property type="entry name" value="ATP-synt_ab_N"/>
    <property type="match status" value="1"/>
</dbReference>
<dbReference type="CDD" id="cd01136">
    <property type="entry name" value="ATPase_flagellum-secretory_path_III"/>
    <property type="match status" value="1"/>
</dbReference>
<keyword evidence="5" id="KW-0067">ATP-binding</keyword>
<dbReference type="EC" id="7.4.2.8" evidence="9"/>
<evidence type="ECO:0000256" key="9">
    <source>
        <dbReference type="ARBA" id="ARBA00024382"/>
    </source>
</evidence>
<dbReference type="CDD" id="cd18117">
    <property type="entry name" value="ATP-synt_flagellum-secretory_path_III_N"/>
    <property type="match status" value="1"/>
</dbReference>
<dbReference type="PROSITE" id="PS00152">
    <property type="entry name" value="ATPASE_ALPHA_BETA"/>
    <property type="match status" value="1"/>
</dbReference>
<evidence type="ECO:0000313" key="13">
    <source>
        <dbReference type="Proteomes" id="UP001569428"/>
    </source>
</evidence>
<dbReference type="InterPro" id="IPR027417">
    <property type="entry name" value="P-loop_NTPase"/>
</dbReference>
<keyword evidence="13" id="KW-1185">Reference proteome</keyword>
<comment type="subcellular location">
    <subcellularLocation>
        <location evidence="1">Cytoplasm</location>
    </subcellularLocation>
</comment>
<feature type="domain" description="AAA+ ATPase" evidence="11">
    <location>
        <begin position="158"/>
        <end position="341"/>
    </location>
</feature>
<evidence type="ECO:0000256" key="6">
    <source>
        <dbReference type="ARBA" id="ARBA00022927"/>
    </source>
</evidence>
<keyword evidence="6" id="KW-0653">Protein transport</keyword>
<proteinExistence type="inferred from homology"/>
<dbReference type="SMART" id="SM00382">
    <property type="entry name" value="AAA"/>
    <property type="match status" value="1"/>
</dbReference>
<dbReference type="Gene3D" id="3.40.50.12240">
    <property type="match status" value="1"/>
</dbReference>
<evidence type="ECO:0000256" key="8">
    <source>
        <dbReference type="ARBA" id="ARBA00024342"/>
    </source>
</evidence>
<dbReference type="InterPro" id="IPR003593">
    <property type="entry name" value="AAA+_ATPase"/>
</dbReference>
<evidence type="ECO:0000256" key="2">
    <source>
        <dbReference type="ARBA" id="ARBA00022448"/>
    </source>
</evidence>
<evidence type="ECO:0000313" key="12">
    <source>
        <dbReference type="EMBL" id="MFA0810745.1"/>
    </source>
</evidence>
<dbReference type="Proteomes" id="UP001569428">
    <property type="component" value="Unassembled WGS sequence"/>
</dbReference>
<evidence type="ECO:0000256" key="5">
    <source>
        <dbReference type="ARBA" id="ARBA00022840"/>
    </source>
</evidence>
<protein>
    <recommendedName>
        <fullName evidence="9">protein-secreting ATPase</fullName>
        <ecNumber evidence="9">7.4.2.8</ecNumber>
    </recommendedName>
</protein>
<keyword evidence="7" id="KW-1278">Translocase</keyword>
<evidence type="ECO:0000256" key="7">
    <source>
        <dbReference type="ARBA" id="ARBA00022967"/>
    </source>
</evidence>
<dbReference type="InterPro" id="IPR020003">
    <property type="entry name" value="ATPase_a/bsu_AS"/>
</dbReference>
<comment type="similarity">
    <text evidence="8">Belongs to the ATPase alpha/beta chains family. T3SS ATPase subfamily.</text>
</comment>
<evidence type="ECO:0000256" key="3">
    <source>
        <dbReference type="ARBA" id="ARBA00022490"/>
    </source>
</evidence>
<dbReference type="SUPFAM" id="SSF52540">
    <property type="entry name" value="P-loop containing nucleoside triphosphate hydrolases"/>
    <property type="match status" value="1"/>
</dbReference>
<dbReference type="Pfam" id="PF00006">
    <property type="entry name" value="ATP-synt_ab"/>
    <property type="match status" value="1"/>
</dbReference>
<gene>
    <name evidence="12" type="ORF">ACCI49_07405</name>
</gene>
<evidence type="ECO:0000256" key="1">
    <source>
        <dbReference type="ARBA" id="ARBA00004496"/>
    </source>
</evidence>
<dbReference type="InterPro" id="IPR040627">
    <property type="entry name" value="T3SS_ATPase_C"/>
</dbReference>
<keyword evidence="4" id="KW-0547">Nucleotide-binding</keyword>
<keyword evidence="3" id="KW-0963">Cytoplasm</keyword>
<keyword evidence="2" id="KW-0813">Transport</keyword>
<dbReference type="Pfam" id="PF18269">
    <property type="entry name" value="T3SS_ATPase_C"/>
    <property type="match status" value="1"/>
</dbReference>
<comment type="caution">
    <text evidence="12">The sequence shown here is derived from an EMBL/GenBank/DDBJ whole genome shotgun (WGS) entry which is preliminary data.</text>
</comment>
<dbReference type="NCBIfam" id="TIGR01026">
    <property type="entry name" value="fliI_yscN"/>
    <property type="match status" value="1"/>
</dbReference>
<sequence>MNTTASLVESIKTTNTIGKFGKLVSFHGTYVSATGVDARIGDLCYIYKKNKAENIRSEVVGFDKDNIILMPFDTMTGLMPGDRVERINNNTKYIYSDRLIGRVIDALGEPLDSLGDISSIGKGPWKTPGPINPFERKRIDTIANTGIPIIDGLLTLGKGQRVGIFSGSGVGKTTLINQLLSASDTEVNVIALIGERGREVTEFIECILGKEGLSKSVVIVASAEQPPLCRVYAAHTAAKIAEYFSYQGKDVLLTIDSITRLAMAQREIGLARGEPPSVKGYTPSCYSILPNLIEKSGAFKTRGTITAYYTVLIEGDDMSDPVADYMRGILDGHIVLDRDIAAQGKYPAVNIQESVSRAKGALINDAEKSILMLIYKYHSLFHESKSMIDIGAYKEGENVELDKAIYIEGRINDLFYTGKSLDRNTVMDELSNIISSANQRKSS</sequence>
<organism evidence="12 13">
    <name type="scientific">Microbulbifer epialgicus</name>
    <dbReference type="NCBI Taxonomy" id="393907"/>
    <lineage>
        <taxon>Bacteria</taxon>
        <taxon>Pseudomonadati</taxon>
        <taxon>Pseudomonadota</taxon>
        <taxon>Gammaproteobacteria</taxon>
        <taxon>Cellvibrionales</taxon>
        <taxon>Microbulbiferaceae</taxon>
        <taxon>Microbulbifer</taxon>
    </lineage>
</organism>
<evidence type="ECO:0000256" key="4">
    <source>
        <dbReference type="ARBA" id="ARBA00022741"/>
    </source>
</evidence>
<reference evidence="12 13" key="1">
    <citation type="submission" date="2024-08" db="EMBL/GenBank/DDBJ databases">
        <authorList>
            <person name="Ishaq N."/>
        </authorList>
    </citation>
    <scope>NUCLEOTIDE SEQUENCE [LARGE SCALE GENOMIC DNA]</scope>
    <source>
        <strain evidence="12 13">DSM 18651</strain>
    </source>
</reference>
<dbReference type="RefSeq" id="WP_371838318.1">
    <property type="nucleotide sequence ID" value="NZ_JBGMEK010000011.1"/>
</dbReference>
<name>A0ABV4NZ25_9GAMM</name>
<dbReference type="InterPro" id="IPR005714">
    <property type="entry name" value="ATPase_T3SS_FliI/YscN"/>
</dbReference>
<evidence type="ECO:0000259" key="11">
    <source>
        <dbReference type="SMART" id="SM00382"/>
    </source>
</evidence>